<organism evidence="1 2">
    <name type="scientific">Methylomonas subterranea</name>
    <dbReference type="NCBI Taxonomy" id="2952225"/>
    <lineage>
        <taxon>Bacteria</taxon>
        <taxon>Pseudomonadati</taxon>
        <taxon>Pseudomonadota</taxon>
        <taxon>Gammaproteobacteria</taxon>
        <taxon>Methylococcales</taxon>
        <taxon>Methylococcaceae</taxon>
        <taxon>Methylomonas</taxon>
    </lineage>
</organism>
<dbReference type="RefSeq" id="WP_256602810.1">
    <property type="nucleotide sequence ID" value="NZ_JANIBJ010000022.1"/>
</dbReference>
<dbReference type="InterPro" id="IPR011257">
    <property type="entry name" value="DNA_glycosylase"/>
</dbReference>
<dbReference type="PANTHER" id="PTHR30037:SF4">
    <property type="entry name" value="DNA-3-METHYLADENINE GLYCOSYLASE I"/>
    <property type="match status" value="1"/>
</dbReference>
<dbReference type="SUPFAM" id="SSF48150">
    <property type="entry name" value="DNA-glycosylase"/>
    <property type="match status" value="1"/>
</dbReference>
<comment type="caution">
    <text evidence="1">The sequence shown here is derived from an EMBL/GenBank/DDBJ whole genome shotgun (WGS) entry which is preliminary data.</text>
</comment>
<dbReference type="InterPro" id="IPR052891">
    <property type="entry name" value="DNA-3mA_glycosylase"/>
</dbReference>
<protein>
    <submittedName>
        <fullName evidence="1">DNA-3-methyladenine glycosylase I</fullName>
    </submittedName>
</protein>
<name>A0ABT1THN2_9GAMM</name>
<dbReference type="PANTHER" id="PTHR30037">
    <property type="entry name" value="DNA-3-METHYLADENINE GLYCOSYLASE 1"/>
    <property type="match status" value="1"/>
</dbReference>
<keyword evidence="2" id="KW-1185">Reference proteome</keyword>
<dbReference type="InterPro" id="IPR005019">
    <property type="entry name" value="Adenine_glyco"/>
</dbReference>
<evidence type="ECO:0000313" key="2">
    <source>
        <dbReference type="Proteomes" id="UP001524499"/>
    </source>
</evidence>
<evidence type="ECO:0000313" key="1">
    <source>
        <dbReference type="EMBL" id="MCQ8104966.1"/>
    </source>
</evidence>
<reference evidence="1 2" key="1">
    <citation type="submission" date="2022-07" db="EMBL/GenBank/DDBJ databases">
        <title>Methylomonas rivi sp. nov., Methylomonas rosea sp. nov., Methylomonas aureus sp. nov. and Methylomonas subterranea sp. nov., four novel methanotrophs isolated from a freshwater creek and the deep terrestrial subsurface.</title>
        <authorList>
            <person name="Abin C."/>
            <person name="Sankaranarayanan K."/>
            <person name="Garner C."/>
            <person name="Sindelar R."/>
            <person name="Kotary K."/>
            <person name="Garner R."/>
            <person name="Barclay S."/>
            <person name="Lawson P."/>
            <person name="Krumholz L."/>
        </authorList>
    </citation>
    <scope>NUCLEOTIDE SEQUENCE [LARGE SCALE GENOMIC DNA]</scope>
    <source>
        <strain evidence="1 2">SURF-2</strain>
    </source>
</reference>
<dbReference type="EMBL" id="JANIBJ010000022">
    <property type="protein sequence ID" value="MCQ8104966.1"/>
    <property type="molecule type" value="Genomic_DNA"/>
</dbReference>
<accession>A0ABT1THN2</accession>
<sequence>MNKCKWALASSSEEHYHDHEWGVPLHDDRQLFEFLVLEGAQAGLSWRTILNKREAYRRAFDRFDAEKIAAYGQDKLDALLADPGIVRNRLKIQAAVANARAFLAVRRAHGSFDAYIWGFVDGEPKQNAWRTHGQIPAFSAESAAMSRDLQKRGFKFVGKTICYAYMQAVGMVNDHTIDCFRHAQLATAEWT</sequence>
<dbReference type="Proteomes" id="UP001524499">
    <property type="component" value="Unassembled WGS sequence"/>
</dbReference>
<dbReference type="Gene3D" id="1.10.340.30">
    <property type="entry name" value="Hypothetical protein, domain 2"/>
    <property type="match status" value="1"/>
</dbReference>
<dbReference type="Pfam" id="PF03352">
    <property type="entry name" value="Adenine_glyco"/>
    <property type="match status" value="1"/>
</dbReference>
<gene>
    <name evidence="1" type="ORF">NP590_12695</name>
</gene>
<proteinExistence type="predicted"/>